<sequence>MLVTGLSHHSGRRRVVVRRLTSSSTQVRVVVGLRCGQPPLVEEIR</sequence>
<dbReference type="PATRIC" id="fig|1299334.3.peg.3291"/>
<protein>
    <submittedName>
        <fullName evidence="1">Uncharacterized protein</fullName>
    </submittedName>
</protein>
<reference evidence="1" key="1">
    <citation type="submission" date="2014-01" db="EMBL/GenBank/DDBJ databases">
        <authorList>
            <person name="Brown-Elliot B."/>
            <person name="Wallace R."/>
            <person name="Lenaerts A."/>
            <person name="Ordway D."/>
            <person name="DeGroote M.A."/>
            <person name="Parker T."/>
            <person name="Sizemore C."/>
            <person name="Tallon L.J."/>
            <person name="Sadzewicz L.K."/>
            <person name="Sengamalay N."/>
            <person name="Fraser C.M."/>
            <person name="Hine E."/>
            <person name="Shefchek K.A."/>
            <person name="Das S.P."/>
            <person name="Tettelin H."/>
        </authorList>
    </citation>
    <scope>NUCLEOTIDE SEQUENCE [LARGE SCALE GENOMIC DNA]</scope>
    <source>
        <strain evidence="1">4042</strain>
    </source>
</reference>
<name>X8CH28_MYCXE</name>
<comment type="caution">
    <text evidence="1">The sequence shown here is derived from an EMBL/GenBank/DDBJ whole genome shotgun (WGS) entry which is preliminary data.</text>
</comment>
<accession>X8CH28</accession>
<organism evidence="1">
    <name type="scientific">Mycobacterium xenopi 4042</name>
    <dbReference type="NCBI Taxonomy" id="1299334"/>
    <lineage>
        <taxon>Bacteria</taxon>
        <taxon>Bacillati</taxon>
        <taxon>Actinomycetota</taxon>
        <taxon>Actinomycetes</taxon>
        <taxon>Mycobacteriales</taxon>
        <taxon>Mycobacteriaceae</taxon>
        <taxon>Mycobacterium</taxon>
    </lineage>
</organism>
<dbReference type="EMBL" id="JAOB01000032">
    <property type="protein sequence ID" value="EUA54590.1"/>
    <property type="molecule type" value="Genomic_DNA"/>
</dbReference>
<evidence type="ECO:0000313" key="1">
    <source>
        <dbReference type="EMBL" id="EUA54590.1"/>
    </source>
</evidence>
<dbReference type="AlphaFoldDB" id="X8CH28"/>
<proteinExistence type="predicted"/>
<gene>
    <name evidence="1" type="ORF">I553_1481</name>
</gene>